<protein>
    <submittedName>
        <fullName evidence="1">DUF4404 family protein</fullName>
    </submittedName>
</protein>
<dbReference type="InterPro" id="IPR025516">
    <property type="entry name" value="DUF4404"/>
</dbReference>
<organism evidence="1 2">
    <name type="scientific">Psychrosphaera haliotis</name>
    <dbReference type="NCBI Taxonomy" id="555083"/>
    <lineage>
        <taxon>Bacteria</taxon>
        <taxon>Pseudomonadati</taxon>
        <taxon>Pseudomonadota</taxon>
        <taxon>Gammaproteobacteria</taxon>
        <taxon>Alteromonadales</taxon>
        <taxon>Pseudoalteromonadaceae</taxon>
        <taxon>Psychrosphaera</taxon>
    </lineage>
</organism>
<comment type="caution">
    <text evidence="1">The sequence shown here is derived from an EMBL/GenBank/DDBJ whole genome shotgun (WGS) entry which is preliminary data.</text>
</comment>
<proteinExistence type="predicted"/>
<evidence type="ECO:0000313" key="2">
    <source>
        <dbReference type="Proteomes" id="UP000439994"/>
    </source>
</evidence>
<reference evidence="1 2" key="1">
    <citation type="submission" date="2019-11" db="EMBL/GenBank/DDBJ databases">
        <title>P. haliotis isolates from Z. marina roots.</title>
        <authorList>
            <person name="Cohen M."/>
            <person name="Jospin G."/>
            <person name="Eisen J.A."/>
            <person name="Coil D.A."/>
        </authorList>
    </citation>
    <scope>NUCLEOTIDE SEQUENCE [LARGE SCALE GENOMIC DNA]</scope>
    <source>
        <strain evidence="1 2">UCD-MCMsp1aY</strain>
    </source>
</reference>
<evidence type="ECO:0000313" key="1">
    <source>
        <dbReference type="EMBL" id="MUH73080.1"/>
    </source>
</evidence>
<dbReference type="Proteomes" id="UP000439994">
    <property type="component" value="Unassembled WGS sequence"/>
</dbReference>
<dbReference type="EMBL" id="WOCD01000005">
    <property type="protein sequence ID" value="MUH73080.1"/>
    <property type="molecule type" value="Genomic_DNA"/>
</dbReference>
<sequence>MEEFNMLPVELVDSLSKLHAELETSKDVDPQTLNQVRELDKQLHEMLKSNELKAEETMLSQLLALEAKFAAEHPTLERITRDVIDRLAMMGV</sequence>
<keyword evidence="2" id="KW-1185">Reference proteome</keyword>
<gene>
    <name evidence="1" type="ORF">GNP35_11660</name>
</gene>
<dbReference type="AlphaFoldDB" id="A0A6N8FDN6"/>
<dbReference type="Pfam" id="PF14357">
    <property type="entry name" value="DUF4404"/>
    <property type="match status" value="1"/>
</dbReference>
<accession>A0A6N8FDN6</accession>
<dbReference type="OrthoDB" id="8779496at2"/>
<name>A0A6N8FDN6_9GAMM</name>